<evidence type="ECO:0000259" key="2">
    <source>
        <dbReference type="Pfam" id="PF13358"/>
    </source>
</evidence>
<dbReference type="InterPro" id="IPR047655">
    <property type="entry name" value="Transpos_IS630-like"/>
</dbReference>
<comment type="subcellular location">
    <subcellularLocation>
        <location evidence="1">Nucleus</location>
    </subcellularLocation>
</comment>
<dbReference type="GO" id="GO:0005634">
    <property type="term" value="C:nucleus"/>
    <property type="evidence" value="ECO:0007669"/>
    <property type="project" value="UniProtKB-SubCell"/>
</dbReference>
<dbReference type="Pfam" id="PF13358">
    <property type="entry name" value="DDE_3"/>
    <property type="match status" value="1"/>
</dbReference>
<evidence type="ECO:0000313" key="3">
    <source>
        <dbReference type="Proteomes" id="UP000887566"/>
    </source>
</evidence>
<evidence type="ECO:0000256" key="1">
    <source>
        <dbReference type="ARBA" id="ARBA00004123"/>
    </source>
</evidence>
<sequence>MNVAQKEILIKLALVEGKAIREATQVANVNESTARNIIAAYRREGTIIQRPCGGSHRQKLTPEILERIEEVVERCPVATLQQIKQRLEEDQIVLSKSTIFNGLAKLMITLKKCHRELDRVNSAATIASRQAYALDFSTRVPENKAKCIFIDESGFNLHLRRTQARSRRGTRANVVLPTVRGRMVTLIVAMSNEGIVHSKIINDGTCNGVKFCAFIRELVARLRERKEMNGAWLFMDNARTHKMGELRDIMASSPYELKFLSPYSYMLNPAENVFSKVKASAKRILSGPEGEQTLSGVIQESVGTVSQQDCANFVINMMSKLPMAAAGQPYVH</sequence>
<accession>A0A914W8A4</accession>
<dbReference type="Pfam" id="PF13565">
    <property type="entry name" value="HTH_32"/>
    <property type="match status" value="1"/>
</dbReference>
<dbReference type="GO" id="GO:0003676">
    <property type="term" value="F:nucleic acid binding"/>
    <property type="evidence" value="ECO:0007669"/>
    <property type="project" value="InterPro"/>
</dbReference>
<keyword evidence="3" id="KW-1185">Reference proteome</keyword>
<evidence type="ECO:0000313" key="4">
    <source>
        <dbReference type="WBParaSite" id="PSAMB.scaffold3510size17997.g21864.t1"/>
    </source>
</evidence>
<dbReference type="NCBIfam" id="NF033545">
    <property type="entry name" value="transpos_IS630"/>
    <property type="match status" value="1"/>
</dbReference>
<reference evidence="4" key="1">
    <citation type="submission" date="2022-11" db="UniProtKB">
        <authorList>
            <consortium name="WormBaseParasite"/>
        </authorList>
    </citation>
    <scope>IDENTIFICATION</scope>
</reference>
<dbReference type="Proteomes" id="UP000887566">
    <property type="component" value="Unplaced"/>
</dbReference>
<proteinExistence type="predicted"/>
<name>A0A914W8A4_9BILA</name>
<feature type="domain" description="Tc1-like transposase DDE" evidence="2">
    <location>
        <begin position="148"/>
        <end position="283"/>
    </location>
</feature>
<dbReference type="Gene3D" id="3.30.420.10">
    <property type="entry name" value="Ribonuclease H-like superfamily/Ribonuclease H"/>
    <property type="match status" value="1"/>
</dbReference>
<dbReference type="PANTHER" id="PTHR46564">
    <property type="entry name" value="TRANSPOSASE"/>
    <property type="match status" value="1"/>
</dbReference>
<dbReference type="AlphaFoldDB" id="A0A914W8A4"/>
<dbReference type="SUPFAM" id="SSF46689">
    <property type="entry name" value="Homeodomain-like"/>
    <property type="match status" value="1"/>
</dbReference>
<dbReference type="InterPro" id="IPR038717">
    <property type="entry name" value="Tc1-like_DDE_dom"/>
</dbReference>
<dbReference type="InterPro" id="IPR036397">
    <property type="entry name" value="RNaseH_sf"/>
</dbReference>
<dbReference type="PANTHER" id="PTHR46564:SF1">
    <property type="entry name" value="TRANSPOSASE"/>
    <property type="match status" value="1"/>
</dbReference>
<dbReference type="WBParaSite" id="PSAMB.scaffold3510size17997.g21864.t1">
    <property type="protein sequence ID" value="PSAMB.scaffold3510size17997.g21864.t1"/>
    <property type="gene ID" value="PSAMB.scaffold3510size17997.g21864"/>
</dbReference>
<dbReference type="InterPro" id="IPR009057">
    <property type="entry name" value="Homeodomain-like_sf"/>
</dbReference>
<protein>
    <submittedName>
        <fullName evidence="4">Tc1-like transposase DDE domain-containing protein</fullName>
    </submittedName>
</protein>
<organism evidence="3 4">
    <name type="scientific">Plectus sambesii</name>
    <dbReference type="NCBI Taxonomy" id="2011161"/>
    <lineage>
        <taxon>Eukaryota</taxon>
        <taxon>Metazoa</taxon>
        <taxon>Ecdysozoa</taxon>
        <taxon>Nematoda</taxon>
        <taxon>Chromadorea</taxon>
        <taxon>Plectida</taxon>
        <taxon>Plectina</taxon>
        <taxon>Plectoidea</taxon>
        <taxon>Plectidae</taxon>
        <taxon>Plectus</taxon>
    </lineage>
</organism>